<feature type="compositionally biased region" description="Basic and acidic residues" evidence="1">
    <location>
        <begin position="227"/>
        <end position="243"/>
    </location>
</feature>
<dbReference type="EMBL" id="JACHMP010000001">
    <property type="protein sequence ID" value="MBB5820267.1"/>
    <property type="molecule type" value="Genomic_DNA"/>
</dbReference>
<organism evidence="2 3">
    <name type="scientific">Streptosporangium becharense</name>
    <dbReference type="NCBI Taxonomy" id="1816182"/>
    <lineage>
        <taxon>Bacteria</taxon>
        <taxon>Bacillati</taxon>
        <taxon>Actinomycetota</taxon>
        <taxon>Actinomycetes</taxon>
        <taxon>Streptosporangiales</taxon>
        <taxon>Streptosporangiaceae</taxon>
        <taxon>Streptosporangium</taxon>
    </lineage>
</organism>
<protein>
    <submittedName>
        <fullName evidence="2">Uncharacterized protein</fullName>
    </submittedName>
</protein>
<reference evidence="2 3" key="1">
    <citation type="submission" date="2020-08" db="EMBL/GenBank/DDBJ databases">
        <title>Sequencing the genomes of 1000 actinobacteria strains.</title>
        <authorList>
            <person name="Klenk H.-P."/>
        </authorList>
    </citation>
    <scope>NUCLEOTIDE SEQUENCE [LARGE SCALE GENOMIC DNA]</scope>
    <source>
        <strain evidence="2 3">DSM 46887</strain>
    </source>
</reference>
<dbReference type="Proteomes" id="UP000540685">
    <property type="component" value="Unassembled WGS sequence"/>
</dbReference>
<dbReference type="AlphaFoldDB" id="A0A7W9IGH6"/>
<gene>
    <name evidence="2" type="ORF">F4562_003329</name>
</gene>
<feature type="region of interest" description="Disordered" evidence="1">
    <location>
        <begin position="98"/>
        <end position="248"/>
    </location>
</feature>
<dbReference type="RefSeq" id="WP_184547626.1">
    <property type="nucleotide sequence ID" value="NZ_JACHMP010000001.1"/>
</dbReference>
<comment type="caution">
    <text evidence="2">The sequence shown here is derived from an EMBL/GenBank/DDBJ whole genome shotgun (WGS) entry which is preliminary data.</text>
</comment>
<evidence type="ECO:0000313" key="3">
    <source>
        <dbReference type="Proteomes" id="UP000540685"/>
    </source>
</evidence>
<feature type="compositionally biased region" description="Low complexity" evidence="1">
    <location>
        <begin position="111"/>
        <end position="154"/>
    </location>
</feature>
<accession>A0A7W9IGH6</accession>
<sequence>MTHVIRYRELPKDVAVQIGKQEHGITVIVVNSTLPHDEQRAAVAAALRPDRPLGALPLPVLLLTAERLRDLLWAPVVTTATSTAAAVSICRAVILGAPEPRPGDRPPPVAVAPAEAAPTAQSTRRPSPTIRSPRRIPVSPAPDAGRSSPSSPGRWPQPSPPPDSRPTTSAPSPHAEPTTSAPTQRAEPTMTPSPRTTSTAELPPETSDQPAQQPAEPSAHPSSDTPEADKPLENITAETREAVGEVAGSLRDTVQSTVEDVEGVLGGVTGVLLPSR</sequence>
<evidence type="ECO:0000256" key="1">
    <source>
        <dbReference type="SAM" id="MobiDB-lite"/>
    </source>
</evidence>
<feature type="compositionally biased region" description="Pro residues" evidence="1">
    <location>
        <begin position="155"/>
        <end position="164"/>
    </location>
</feature>
<feature type="compositionally biased region" description="Low complexity" evidence="1">
    <location>
        <begin position="188"/>
        <end position="199"/>
    </location>
</feature>
<proteinExistence type="predicted"/>
<keyword evidence="3" id="KW-1185">Reference proteome</keyword>
<name>A0A7W9IGH6_9ACTN</name>
<evidence type="ECO:0000313" key="2">
    <source>
        <dbReference type="EMBL" id="MBB5820267.1"/>
    </source>
</evidence>